<dbReference type="GO" id="GO:0016757">
    <property type="term" value="F:glycosyltransferase activity"/>
    <property type="evidence" value="ECO:0007669"/>
    <property type="project" value="InterPro"/>
</dbReference>
<protein>
    <recommendedName>
        <fullName evidence="1">Glycosyl transferase family 1 domain-containing protein</fullName>
    </recommendedName>
</protein>
<organism evidence="2">
    <name type="scientific">marine sediment metagenome</name>
    <dbReference type="NCBI Taxonomy" id="412755"/>
    <lineage>
        <taxon>unclassified sequences</taxon>
        <taxon>metagenomes</taxon>
        <taxon>ecological metagenomes</taxon>
    </lineage>
</organism>
<dbReference type="Gene3D" id="3.40.50.2000">
    <property type="entry name" value="Glycogen Phosphorylase B"/>
    <property type="match status" value="2"/>
</dbReference>
<feature type="non-terminal residue" evidence="2">
    <location>
        <position position="1"/>
    </location>
</feature>
<dbReference type="PANTHER" id="PTHR12526:SF630">
    <property type="entry name" value="GLYCOSYLTRANSFERASE"/>
    <property type="match status" value="1"/>
</dbReference>
<dbReference type="PANTHER" id="PTHR12526">
    <property type="entry name" value="GLYCOSYLTRANSFERASE"/>
    <property type="match status" value="1"/>
</dbReference>
<comment type="caution">
    <text evidence="2">The sequence shown here is derived from an EMBL/GenBank/DDBJ whole genome shotgun (WGS) entry which is preliminary data.</text>
</comment>
<dbReference type="SUPFAM" id="SSF53756">
    <property type="entry name" value="UDP-Glycosyltransferase/glycogen phosphorylase"/>
    <property type="match status" value="1"/>
</dbReference>
<name>X1IHC0_9ZZZZ</name>
<dbReference type="EMBL" id="BARU01026943">
    <property type="protein sequence ID" value="GAH68650.1"/>
    <property type="molecule type" value="Genomic_DNA"/>
</dbReference>
<dbReference type="InterPro" id="IPR001296">
    <property type="entry name" value="Glyco_trans_1"/>
</dbReference>
<sequence>QEAMATGCVPVAVDGFGCPEIISDGVNGFLFRPRDVEGLTEKVLLAASSLRLGRKARETIVRRFSPDEGVRRYLDLYRELSPRS</sequence>
<evidence type="ECO:0000313" key="2">
    <source>
        <dbReference type="EMBL" id="GAH68650.1"/>
    </source>
</evidence>
<dbReference type="AlphaFoldDB" id="X1IHC0"/>
<reference evidence="2" key="1">
    <citation type="journal article" date="2014" name="Front. Microbiol.">
        <title>High frequency of phylogenetically diverse reductive dehalogenase-homologous genes in deep subseafloor sedimentary metagenomes.</title>
        <authorList>
            <person name="Kawai M."/>
            <person name="Futagami T."/>
            <person name="Toyoda A."/>
            <person name="Takaki Y."/>
            <person name="Nishi S."/>
            <person name="Hori S."/>
            <person name="Arai W."/>
            <person name="Tsubouchi T."/>
            <person name="Morono Y."/>
            <person name="Uchiyama I."/>
            <person name="Ito T."/>
            <person name="Fujiyama A."/>
            <person name="Inagaki F."/>
            <person name="Takami H."/>
        </authorList>
    </citation>
    <scope>NUCLEOTIDE SEQUENCE</scope>
    <source>
        <strain evidence="2">Expedition CK06-06</strain>
    </source>
</reference>
<evidence type="ECO:0000259" key="1">
    <source>
        <dbReference type="Pfam" id="PF00534"/>
    </source>
</evidence>
<feature type="domain" description="Glycosyl transferase family 1" evidence="1">
    <location>
        <begin position="2"/>
        <end position="48"/>
    </location>
</feature>
<accession>X1IHC0</accession>
<proteinExistence type="predicted"/>
<gene>
    <name evidence="2" type="ORF">S03H2_43225</name>
</gene>
<dbReference type="Pfam" id="PF00534">
    <property type="entry name" value="Glycos_transf_1"/>
    <property type="match status" value="1"/>
</dbReference>